<organism evidence="2 3">
    <name type="scientific">Sparassis crispa</name>
    <dbReference type="NCBI Taxonomy" id="139825"/>
    <lineage>
        <taxon>Eukaryota</taxon>
        <taxon>Fungi</taxon>
        <taxon>Dikarya</taxon>
        <taxon>Basidiomycota</taxon>
        <taxon>Agaricomycotina</taxon>
        <taxon>Agaricomycetes</taxon>
        <taxon>Polyporales</taxon>
        <taxon>Sparassidaceae</taxon>
        <taxon>Sparassis</taxon>
    </lineage>
</organism>
<dbReference type="InterPro" id="IPR040521">
    <property type="entry name" value="KDZ"/>
</dbReference>
<feature type="compositionally biased region" description="Polar residues" evidence="1">
    <location>
        <begin position="1"/>
        <end position="19"/>
    </location>
</feature>
<reference evidence="2 3" key="1">
    <citation type="journal article" date="2018" name="Sci. Rep.">
        <title>Genome sequence of the cauliflower mushroom Sparassis crispa (Hanabiratake) and its association with beneficial usage.</title>
        <authorList>
            <person name="Kiyama R."/>
            <person name="Furutani Y."/>
            <person name="Kawaguchi K."/>
            <person name="Nakanishi T."/>
        </authorList>
    </citation>
    <scope>NUCLEOTIDE SEQUENCE [LARGE SCALE GENOMIC DNA]</scope>
</reference>
<protein>
    <recommendedName>
        <fullName evidence="4">CxC1-like cysteine cluster associated with KDZ transposases domain-containing protein</fullName>
    </recommendedName>
</protein>
<accession>A0A401H3H6</accession>
<gene>
    <name evidence="2" type="ORF">SCP_1403720</name>
</gene>
<dbReference type="InParanoid" id="A0A401H3H6"/>
<dbReference type="EMBL" id="BFAD01000014">
    <property type="protein sequence ID" value="GBE88964.1"/>
    <property type="molecule type" value="Genomic_DNA"/>
</dbReference>
<evidence type="ECO:0000256" key="1">
    <source>
        <dbReference type="SAM" id="MobiDB-lite"/>
    </source>
</evidence>
<comment type="caution">
    <text evidence="2">The sequence shown here is derived from an EMBL/GenBank/DDBJ whole genome shotgun (WGS) entry which is preliminary data.</text>
</comment>
<feature type="region of interest" description="Disordered" evidence="1">
    <location>
        <begin position="1"/>
        <end position="34"/>
    </location>
</feature>
<dbReference type="PANTHER" id="PTHR33096">
    <property type="entry name" value="CXC2 DOMAIN-CONTAINING PROTEIN"/>
    <property type="match status" value="1"/>
</dbReference>
<dbReference type="GeneID" id="38785881"/>
<dbReference type="Pfam" id="PF18758">
    <property type="entry name" value="KDZ"/>
    <property type="match status" value="1"/>
</dbReference>
<dbReference type="PANTHER" id="PTHR33096:SF1">
    <property type="entry name" value="CXC1-LIKE CYSTEINE CLUSTER ASSOCIATED WITH KDZ TRANSPOSASES DOMAIN-CONTAINING PROTEIN"/>
    <property type="match status" value="1"/>
</dbReference>
<evidence type="ECO:0000313" key="2">
    <source>
        <dbReference type="EMBL" id="GBE88964.1"/>
    </source>
</evidence>
<name>A0A401H3H6_9APHY</name>
<feature type="region of interest" description="Disordered" evidence="1">
    <location>
        <begin position="253"/>
        <end position="275"/>
    </location>
</feature>
<evidence type="ECO:0008006" key="4">
    <source>
        <dbReference type="Google" id="ProtNLM"/>
    </source>
</evidence>
<keyword evidence="3" id="KW-1185">Reference proteome</keyword>
<dbReference type="OrthoDB" id="2689725at2759"/>
<dbReference type="RefSeq" id="XP_027619877.1">
    <property type="nucleotide sequence ID" value="XM_027764076.1"/>
</dbReference>
<sequence>MPDTSGIDNPFSNGSTAETEQGLGPSVGAEDDMGWQDLPEAMQGDTSFVHAVHDIVGSEWRPRWYKDARTWRQRVQRMDDNWRPLIPDLVEAYIAWCYPFVQPPDAHAPPSPYNFDINVIDFHSLASSVTISRTKDSKSVAQALVLNGYLRMTPLSPSLAISFKTLEILQCLRLFKASFSIEAFAKLLCHYYKLDGEPDRRWDHMFCMDGNNSLKRIAQVGNCSRGDIRVYTDSDYYLPLEFVDKYVDEVPSRIRSSSSGDKDDQSDYDEDFDADEDGAKYPLATVAKALEVLGDKLLAGYDIGCAFEGTIQRSSLGSEWTQRKCHCCVNAFHGYSHNYPCQLTNHPNVIEGMGLEDLETMERIFSGSNNLALITRYASAFRHHVFIDTYFQQWDTKKYTNLSMMLYNNYVQALKIINAETPALEEALQSLQITHKDLAKWSQEEREYFRTLGREQEWDIHAIILASLRQSVHMGIANRWQLTDTQYIATLKYMLTRKYLRALDNLQQLVVQRLFELYKLNLSHTAYRVRTHTAKSLQVRRKVIRNAVKVYNAAANALQPLHPTLDWTKVSHYSFIDEFHILKDTRDDVRKRPWSRPAVPAVRETMKQARRIAQAHVEVERCNIEARRLHTLIRDKECMLDTVLEKLHEEHALIHGAVADFCQRRRNVNARHLACLQQLYALDRFTGELSPGQQEGVTAVGSSPSVVTDFCMHEGDEAEVDEDDDELQGDIGGLVDYMCNLSM</sequence>
<dbReference type="AlphaFoldDB" id="A0A401H3H6"/>
<proteinExistence type="predicted"/>
<evidence type="ECO:0000313" key="3">
    <source>
        <dbReference type="Proteomes" id="UP000287166"/>
    </source>
</evidence>
<dbReference type="Proteomes" id="UP000287166">
    <property type="component" value="Unassembled WGS sequence"/>
</dbReference>
<feature type="compositionally biased region" description="Acidic residues" evidence="1">
    <location>
        <begin position="266"/>
        <end position="275"/>
    </location>
</feature>
<dbReference type="STRING" id="139825.A0A401H3H6"/>